<sequence>MKSSGNGITRKNANRFIDNLLAFSFYTICTTFAQLANRERKSRE</sequence>
<comment type="caution">
    <text evidence="2">The sequence shown here is derived from an EMBL/GenBank/DDBJ whole genome shotgun (WGS) entry which is preliminary data.</text>
</comment>
<evidence type="ECO:0000256" key="1">
    <source>
        <dbReference type="SAM" id="Phobius"/>
    </source>
</evidence>
<dbReference type="Proteomes" id="UP000004110">
    <property type="component" value="Unassembled WGS sequence"/>
</dbReference>
<reference evidence="2" key="1">
    <citation type="submission" date="2007-06" db="EMBL/GenBank/DDBJ databases">
        <authorList>
            <person name="Fulton L."/>
            <person name="Clifton S."/>
            <person name="Fulton B."/>
            <person name="Xu J."/>
            <person name="Minx P."/>
            <person name="Pepin K.H."/>
            <person name="Johnson M."/>
            <person name="Thiruvilangam P."/>
            <person name="Bhonagiri V."/>
            <person name="Nash W.E."/>
            <person name="Mardis E.R."/>
            <person name="Wilson R.K."/>
        </authorList>
    </citation>
    <scope>NUCLEOTIDE SEQUENCE [LARGE SCALE GENOMIC DNA]</scope>
    <source>
        <strain evidence="2">ATCC 8492</strain>
    </source>
</reference>
<keyword evidence="3" id="KW-1185">Reference proteome</keyword>
<keyword evidence="1" id="KW-0472">Membrane</keyword>
<proteinExistence type="predicted"/>
<dbReference type="EMBL" id="AAYH02000045">
    <property type="protein sequence ID" value="EDO53383.1"/>
    <property type="molecule type" value="Genomic_DNA"/>
</dbReference>
<keyword evidence="1" id="KW-0812">Transmembrane</keyword>
<evidence type="ECO:0008006" key="4">
    <source>
        <dbReference type="Google" id="ProtNLM"/>
    </source>
</evidence>
<protein>
    <recommendedName>
        <fullName evidence="4">Transposase</fullName>
    </recommendedName>
</protein>
<evidence type="ECO:0000313" key="2">
    <source>
        <dbReference type="EMBL" id="EDO53383.1"/>
    </source>
</evidence>
<dbReference type="AlphaFoldDB" id="A0ABC9NA74"/>
<feature type="transmembrane region" description="Helical" evidence="1">
    <location>
        <begin position="20"/>
        <end position="37"/>
    </location>
</feature>
<accession>A0ABC9NA74</accession>
<gene>
    <name evidence="2" type="ORF">BACUNI_02660</name>
</gene>
<organism evidence="2 3">
    <name type="scientific">Bacteroides uniformis (strain ATCC 8492 / DSM 6597 / CCUG 4942 / CIP 103695 / JCM 5828 / KCTC 5204 / NCTC 13054 / VPI 0061)</name>
    <dbReference type="NCBI Taxonomy" id="411479"/>
    <lineage>
        <taxon>Bacteria</taxon>
        <taxon>Pseudomonadati</taxon>
        <taxon>Bacteroidota</taxon>
        <taxon>Bacteroidia</taxon>
        <taxon>Bacteroidales</taxon>
        <taxon>Bacteroidaceae</taxon>
        <taxon>Bacteroides</taxon>
    </lineage>
</organism>
<keyword evidence="1" id="KW-1133">Transmembrane helix</keyword>
<name>A0ABC9NA74_BACUC</name>
<reference evidence="2" key="2">
    <citation type="submission" date="2013-11" db="EMBL/GenBank/DDBJ databases">
        <title>Draft genome sequence of Bacteroides uniformis (ATCC 8492).</title>
        <authorList>
            <person name="Sudarsanam P."/>
            <person name="Ley R."/>
            <person name="Guruge J."/>
            <person name="Turnbaugh P.J."/>
            <person name="Mahowald M."/>
            <person name="Liep D."/>
            <person name="Gordon J."/>
        </authorList>
    </citation>
    <scope>NUCLEOTIDE SEQUENCE</scope>
    <source>
        <strain evidence="2">ATCC 8492</strain>
    </source>
</reference>
<evidence type="ECO:0000313" key="3">
    <source>
        <dbReference type="Proteomes" id="UP000004110"/>
    </source>
</evidence>